<dbReference type="InterPro" id="IPR036890">
    <property type="entry name" value="HATPase_C_sf"/>
</dbReference>
<dbReference type="InterPro" id="IPR050351">
    <property type="entry name" value="BphY/WalK/GraS-like"/>
</dbReference>
<accession>A0A1I4SFS6</accession>
<keyword evidence="4 6" id="KW-0418">Kinase</keyword>
<sequence length="463" mass="53668">MGYITLDEVMRRVEQKKQDYQRYGFKKLQEEAFATFFDLAQESTDLNHLYLISVTVPKVFFGFESSLYVVQHQNGRLEKVCTSEKGILEGSERNEIIDIRDSMYRTDRGWAFPIRGNQALSKWFPFSGKDGILGMLEVECAECGESDTFFLQKFANRIGYNLHQKLLIQQNLQHLKFINQLVADIEHNVISPNMYYRLYLRRMKKLINSYRGLQKDIRDLIIFSQEQLQKLALTKQLCEIYHELSTLNDKLEEENRALEKHYNHTSLFLESLLRRDHFVQGTYVLRKQPCNFKSEIIDPLLERYEPLFAKKGITVNRTLDNIPDKEVVLLVDKGLISQVFDNLFSNALKYAGDIEDAAGNKVKLVSYDWQVLKDYFGENIHGLKISVFTTGEPLSEEEARKVFEEGYRAERHGEVASGTGHGLSFVKNVVEIHGGVVGCEPEKYGNSFYFILPMKDERAEKQG</sequence>
<dbReference type="PRINTS" id="PR00344">
    <property type="entry name" value="BCTRLSENSOR"/>
</dbReference>
<evidence type="ECO:0000256" key="2">
    <source>
        <dbReference type="ARBA" id="ARBA00012438"/>
    </source>
</evidence>
<evidence type="ECO:0000256" key="4">
    <source>
        <dbReference type="ARBA" id="ARBA00022777"/>
    </source>
</evidence>
<evidence type="ECO:0000256" key="3">
    <source>
        <dbReference type="ARBA" id="ARBA00022679"/>
    </source>
</evidence>
<dbReference type="Proteomes" id="UP000199611">
    <property type="component" value="Unassembled WGS sequence"/>
</dbReference>
<dbReference type="SMART" id="SM00387">
    <property type="entry name" value="HATPase_c"/>
    <property type="match status" value="1"/>
</dbReference>
<dbReference type="InterPro" id="IPR005467">
    <property type="entry name" value="His_kinase_dom"/>
</dbReference>
<dbReference type="EC" id="2.7.13.3" evidence="2"/>
<gene>
    <name evidence="6" type="ORF">SAMN05660836_00933</name>
</gene>
<dbReference type="AlphaFoldDB" id="A0A1I4SFS6"/>
<keyword evidence="7" id="KW-1185">Reference proteome</keyword>
<dbReference type="Pfam" id="PF02518">
    <property type="entry name" value="HATPase_c"/>
    <property type="match status" value="1"/>
</dbReference>
<evidence type="ECO:0000313" key="7">
    <source>
        <dbReference type="Proteomes" id="UP000199611"/>
    </source>
</evidence>
<dbReference type="RefSeq" id="WP_177193523.1">
    <property type="nucleotide sequence ID" value="NZ_FOUU01000002.1"/>
</dbReference>
<dbReference type="InterPro" id="IPR003594">
    <property type="entry name" value="HATPase_dom"/>
</dbReference>
<dbReference type="SUPFAM" id="SSF55874">
    <property type="entry name" value="ATPase domain of HSP90 chaperone/DNA topoisomerase II/histidine kinase"/>
    <property type="match status" value="1"/>
</dbReference>
<comment type="catalytic activity">
    <reaction evidence="1">
        <text>ATP + protein L-histidine = ADP + protein N-phospho-L-histidine.</text>
        <dbReference type="EC" id="2.7.13.3"/>
    </reaction>
</comment>
<feature type="domain" description="Histidine kinase" evidence="5">
    <location>
        <begin position="294"/>
        <end position="456"/>
    </location>
</feature>
<dbReference type="PANTHER" id="PTHR42878:SF14">
    <property type="entry name" value="OSMOLARITY TWO-COMPONENT SYSTEM PROTEIN SSK1"/>
    <property type="match status" value="1"/>
</dbReference>
<organism evidence="6 7">
    <name type="scientific">Thermodesulforhabdus norvegica</name>
    <dbReference type="NCBI Taxonomy" id="39841"/>
    <lineage>
        <taxon>Bacteria</taxon>
        <taxon>Pseudomonadati</taxon>
        <taxon>Thermodesulfobacteriota</taxon>
        <taxon>Syntrophobacteria</taxon>
        <taxon>Syntrophobacterales</taxon>
        <taxon>Thermodesulforhabdaceae</taxon>
        <taxon>Thermodesulforhabdus</taxon>
    </lineage>
</organism>
<dbReference type="EMBL" id="FOUU01000002">
    <property type="protein sequence ID" value="SFM63143.1"/>
    <property type="molecule type" value="Genomic_DNA"/>
</dbReference>
<dbReference type="GO" id="GO:0007234">
    <property type="term" value="P:osmosensory signaling via phosphorelay pathway"/>
    <property type="evidence" value="ECO:0007669"/>
    <property type="project" value="TreeGrafter"/>
</dbReference>
<evidence type="ECO:0000313" key="6">
    <source>
        <dbReference type="EMBL" id="SFM63143.1"/>
    </source>
</evidence>
<keyword evidence="3" id="KW-0808">Transferase</keyword>
<dbReference type="GO" id="GO:0030295">
    <property type="term" value="F:protein kinase activator activity"/>
    <property type="evidence" value="ECO:0007669"/>
    <property type="project" value="TreeGrafter"/>
</dbReference>
<dbReference type="GO" id="GO:0000156">
    <property type="term" value="F:phosphorelay response regulator activity"/>
    <property type="evidence" value="ECO:0007669"/>
    <property type="project" value="TreeGrafter"/>
</dbReference>
<dbReference type="InterPro" id="IPR004358">
    <property type="entry name" value="Sig_transdc_His_kin-like_C"/>
</dbReference>
<dbReference type="GO" id="GO:0004673">
    <property type="term" value="F:protein histidine kinase activity"/>
    <property type="evidence" value="ECO:0007669"/>
    <property type="project" value="UniProtKB-EC"/>
</dbReference>
<dbReference type="PANTHER" id="PTHR42878">
    <property type="entry name" value="TWO-COMPONENT HISTIDINE KINASE"/>
    <property type="match status" value="1"/>
</dbReference>
<proteinExistence type="predicted"/>
<protein>
    <recommendedName>
        <fullName evidence="2">histidine kinase</fullName>
        <ecNumber evidence="2">2.7.13.3</ecNumber>
    </recommendedName>
</protein>
<name>A0A1I4SFS6_9BACT</name>
<evidence type="ECO:0000259" key="5">
    <source>
        <dbReference type="PROSITE" id="PS50109"/>
    </source>
</evidence>
<dbReference type="Gene3D" id="3.30.565.10">
    <property type="entry name" value="Histidine kinase-like ATPase, C-terminal domain"/>
    <property type="match status" value="1"/>
</dbReference>
<dbReference type="PROSITE" id="PS50109">
    <property type="entry name" value="HIS_KIN"/>
    <property type="match status" value="1"/>
</dbReference>
<evidence type="ECO:0000256" key="1">
    <source>
        <dbReference type="ARBA" id="ARBA00000085"/>
    </source>
</evidence>
<dbReference type="STRING" id="39841.SAMN05660836_00933"/>
<reference evidence="6 7" key="1">
    <citation type="submission" date="2016-10" db="EMBL/GenBank/DDBJ databases">
        <authorList>
            <person name="de Groot N.N."/>
        </authorList>
    </citation>
    <scope>NUCLEOTIDE SEQUENCE [LARGE SCALE GENOMIC DNA]</scope>
    <source>
        <strain evidence="6 7">DSM 9990</strain>
    </source>
</reference>